<evidence type="ECO:0000313" key="2">
    <source>
        <dbReference type="Proteomes" id="UP001153331"/>
    </source>
</evidence>
<protein>
    <submittedName>
        <fullName evidence="1">Uncharacterized protein</fullName>
    </submittedName>
</protein>
<dbReference type="EMBL" id="JAPHNI010000070">
    <property type="protein sequence ID" value="KAJ8117004.1"/>
    <property type="molecule type" value="Genomic_DNA"/>
</dbReference>
<keyword evidence="2" id="KW-1185">Reference proteome</keyword>
<dbReference type="Proteomes" id="UP001153331">
    <property type="component" value="Unassembled WGS sequence"/>
</dbReference>
<gene>
    <name evidence="1" type="ORF">OPT61_g1688</name>
</gene>
<organism evidence="1 2">
    <name type="scientific">Boeremia exigua</name>
    <dbReference type="NCBI Taxonomy" id="749465"/>
    <lineage>
        <taxon>Eukaryota</taxon>
        <taxon>Fungi</taxon>
        <taxon>Dikarya</taxon>
        <taxon>Ascomycota</taxon>
        <taxon>Pezizomycotina</taxon>
        <taxon>Dothideomycetes</taxon>
        <taxon>Pleosporomycetidae</taxon>
        <taxon>Pleosporales</taxon>
        <taxon>Pleosporineae</taxon>
        <taxon>Didymellaceae</taxon>
        <taxon>Boeremia</taxon>
    </lineage>
</organism>
<evidence type="ECO:0000313" key="1">
    <source>
        <dbReference type="EMBL" id="KAJ8117004.1"/>
    </source>
</evidence>
<proteinExistence type="predicted"/>
<sequence length="1531" mass="166330">MFAPSAGAEAKTAAYSSSARASFAKAVSVTLVEHEKFDAIARFRVLIAKQANWVSPGSKGIVELAVFCSPTSALIKPQAEGSMLGKNMACCSKAVRQRVHISEEYEKKIDRIEDRLSGIENVLERLAFKLGDLDLQNDSKEPSSESRPSRIGSRVGTMRSPTRMTEETSPAPFEGETAINSQSGYARELLTKIVGNTPSIGQNEELKSALNALGDIVTRQGHVTVSTTSSTNSLINRALSDVDPGKLDRPPWLEVKDMLDKALKNQSMPFAIIFPFLKMRNIYEIFEDAYQDPAHCGAPRRILAYGMGYNLFTEFSAMPSCTGLDRNRLQGYATLCKHHMEVAISQLDAFIPASYENVMALVLGAACAIEMCKPSLAWILTAMAASQSQNLGYHRYQTFQNDDEEERNSKIHLFWMIYMYDKQLSLRLGRASVIQDWDMSLPLITPTPSTAKLAFGGSQMLSYWIKVAKVQGKTYKKLFSPAAFLRSPEERLSTAIDLISALNQAWYERGEATIMDFAHLTTAEGFAKRGKMAMASPNETELPSQRSFERVEDVFFHADVVMHYSTCALIQRAVSSDSGTFSQECLGYARAALIAHERCNAQFNTNGNEELWAGYIHWSILQAPFTPFIVVFCNAIQTADLVDLGTLQQFVASLESCRTVSEGADRLYKMCHLFLQVAKLYIQAKKNDSKEAVSQPSPSTFYPAQNEFQLDSSTMTQFDPYLSALGLVPNSSWPMSDYADASIIPTAMASFSNVQHAANTQGEASSMAYAPNGVLQNSVQDWFSGSRYLMNLMEAGDDMQMPDLNDFDIQLTHVLSSIHAIEHDQGCVPKLWPVIMVRQSQLLLLLPAPVLSRAITNCTASALPTPSVFGASVLTLDAFESTLESTSISFCNVTLTYTHPGQNDLIKVWLGLPASWNGRFQGAGGGGWVTGFPSQIVPAIAEGYAAVATDGGHDGLGQTTESWALLSPGNVNLYALQNFASVTLNDMTVLGKQLTEAYYGKTISKSYWLGCSTGGRQGLMLAQHYPDAYDGILAQAPAVHWTELIFTRFWPQWIMQTVEYFPPDCELSAITAAAVSACDEDDGLKDGVIGLPNQCTFDPDTVVGLPYACGTVNGTISKEAAEIVKSIWKGATDAEGKAQWPILSPGSSLSAMAGTKCDSSGHNCTGAPFPVADEWHRLFVKKDPTFDPYNYTQAEWDAAFHASVQQYNSIIGTSDPDLSEFKRLGGKMITGHGLADEAIPFEGIVKYYERVLALDANATDFYRIYGAPGVGHCGGGLGATPVDHLAPLIAWVEEGKAPDEFAAVRIVNGSTWHQNLVPGFLQQQQDTIGRYHGVQHPPPPAPESFEVSELPLPPVAPSREVGACSIAINPRRTGCIARDLQTQKFQSGDFTPDGAHVIVNAERTEQTSATATPGSALVAQFQPPTLATSSLSEITPTCFETAPGQSGAGTYSTATASSWAVRHARLIAHTSTPSTGQTRTKSLENCAFTRTTRTLAGVPSPRAANSHTSDVSRSTPLQPPPDTISSTSTSS</sequence>
<reference evidence="1" key="1">
    <citation type="submission" date="2022-11" db="EMBL/GenBank/DDBJ databases">
        <title>Genome Sequence of Boeremia exigua.</title>
        <authorList>
            <person name="Buettner E."/>
        </authorList>
    </citation>
    <scope>NUCLEOTIDE SEQUENCE</scope>
    <source>
        <strain evidence="1">CU02</strain>
    </source>
</reference>
<comment type="caution">
    <text evidence="1">The sequence shown here is derived from an EMBL/GenBank/DDBJ whole genome shotgun (WGS) entry which is preliminary data.</text>
</comment>
<name>A0ACC2IP82_9PLEO</name>
<accession>A0ACC2IP82</accession>